<dbReference type="Proteomes" id="UP000092482">
    <property type="component" value="Chromosome"/>
</dbReference>
<proteinExistence type="predicted"/>
<dbReference type="InterPro" id="IPR045582">
    <property type="entry name" value="Trehalase-like_N"/>
</dbReference>
<dbReference type="EMBL" id="CP014989">
    <property type="protein sequence ID" value="ANS78543.1"/>
    <property type="molecule type" value="Genomic_DNA"/>
</dbReference>
<dbReference type="EC" id="3.2.1.3" evidence="3"/>
<keyword evidence="4" id="KW-1185">Reference proteome</keyword>
<dbReference type="STRING" id="1758689.SGUI_1147"/>
<dbReference type="AlphaFoldDB" id="A0A1B1NAT3"/>
<dbReference type="PANTHER" id="PTHR31616:SF0">
    <property type="entry name" value="GLUCAN 1,4-ALPHA-GLUCOSIDASE"/>
    <property type="match status" value="1"/>
</dbReference>
<gene>
    <name evidence="3" type="ORF">SGUI_1147</name>
</gene>
<protein>
    <submittedName>
        <fullName evidence="3">Glucoamylase</fullName>
        <ecNumber evidence="3">3.2.1.3</ecNumber>
    </submittedName>
</protein>
<reference evidence="3 4" key="1">
    <citation type="submission" date="2016-03" db="EMBL/GenBank/DDBJ databases">
        <title>Shallow-sea hydrothermal system.</title>
        <authorList>
            <person name="Tang K."/>
        </authorList>
    </citation>
    <scope>NUCLEOTIDE SEQUENCE [LARGE SCALE GENOMIC DNA]</scope>
    <source>
        <strain evidence="3 4">JLT9</strain>
    </source>
</reference>
<sequence>MTAAENPTPDVPIGDYAVVGDMRTAALISPEGSVDWLCLPRFDSPSVFAALLGTEQDGRWLVRVVGGHVEKRDYVEGTFVFRTVWQGPEGSAEVTTFMPHVDGRSDIVRVVRCTSGTVEIEHELIMRFDYATVRPWVHRTEIEEEDGAVEEVLTAVGGPSRLILHGPLPEPVPEEDAHRARHTLAEGEELCWVLTGQASWKPLPSRIDVDAVLEETIDDWCSWSGQIEATGPWARQVTRSLTVLRALTHKDTGGIVAAATTSLPENPGGERNWDYRYTWLRDSALTLQAMVLHGLDGGAQAWKDWLLRAIAGHSNQLRIMYGLAGERDLLERELPNLRGYADSRPVRIGNGAADQYQADVIGEVMLALADLRRAGIPEGSYSWGIQKMMLDTQAERLHDPDHGIWEMRGDKHFFTHGRVMVWAAFDQGIKAVEEHDLSGDVEHWRTLRDRVRAEIDEQGVGPGGAFRQTYGADEVDASLLQIPHTGFCDYDDPRMLATVERLERELVDDQGFLHRYRMGEQHNMDGLRGAEAPFLICTFWLVEQYARTGRIEDAERLMQACVDAGAPLDLLAEEYDPASRRMLGNYPQAFSHLGLVRAADAIAHVRGESG</sequence>
<dbReference type="GO" id="GO:0004339">
    <property type="term" value="F:glucan 1,4-alpha-glucosidase activity"/>
    <property type="evidence" value="ECO:0007669"/>
    <property type="project" value="UniProtKB-EC"/>
</dbReference>
<evidence type="ECO:0000313" key="3">
    <source>
        <dbReference type="EMBL" id="ANS78543.1"/>
    </source>
</evidence>
<keyword evidence="3" id="KW-0378">Hydrolase</keyword>
<dbReference type="KEGG" id="serj:SGUI_1147"/>
<dbReference type="GO" id="GO:0005975">
    <property type="term" value="P:carbohydrate metabolic process"/>
    <property type="evidence" value="ECO:0007669"/>
    <property type="project" value="InterPro"/>
</dbReference>
<dbReference type="InterPro" id="IPR012341">
    <property type="entry name" value="6hp_glycosidase-like_sf"/>
</dbReference>
<dbReference type="InterPro" id="IPR008928">
    <property type="entry name" value="6-hairpin_glycosidase_sf"/>
</dbReference>
<organism evidence="3 4">
    <name type="scientific">Serinicoccus hydrothermalis</name>
    <dbReference type="NCBI Taxonomy" id="1758689"/>
    <lineage>
        <taxon>Bacteria</taxon>
        <taxon>Bacillati</taxon>
        <taxon>Actinomycetota</taxon>
        <taxon>Actinomycetes</taxon>
        <taxon>Micrococcales</taxon>
        <taxon>Ornithinimicrobiaceae</taxon>
        <taxon>Serinicoccus</taxon>
    </lineage>
</organism>
<evidence type="ECO:0000313" key="4">
    <source>
        <dbReference type="Proteomes" id="UP000092482"/>
    </source>
</evidence>
<dbReference type="OrthoDB" id="3902805at2"/>
<feature type="domain" description="GH15-like" evidence="1">
    <location>
        <begin position="237"/>
        <end position="599"/>
    </location>
</feature>
<dbReference type="PANTHER" id="PTHR31616">
    <property type="entry name" value="TREHALASE"/>
    <property type="match status" value="1"/>
</dbReference>
<dbReference type="SUPFAM" id="SSF48208">
    <property type="entry name" value="Six-hairpin glycosidases"/>
    <property type="match status" value="1"/>
</dbReference>
<keyword evidence="3" id="KW-0326">Glycosidase</keyword>
<dbReference type="PATRIC" id="fig|1758689.4.peg.1186"/>
<feature type="domain" description="Trehalase-like N-terminal" evidence="2">
    <location>
        <begin position="11"/>
        <end position="134"/>
    </location>
</feature>
<evidence type="ECO:0000259" key="2">
    <source>
        <dbReference type="Pfam" id="PF19291"/>
    </source>
</evidence>
<dbReference type="InterPro" id="IPR011613">
    <property type="entry name" value="GH15-like"/>
</dbReference>
<evidence type="ECO:0000259" key="1">
    <source>
        <dbReference type="Pfam" id="PF00723"/>
    </source>
</evidence>
<dbReference type="Pfam" id="PF00723">
    <property type="entry name" value="Glyco_hydro_15"/>
    <property type="match status" value="1"/>
</dbReference>
<accession>A0A1B1NAT3</accession>
<name>A0A1B1NAT3_9MICO</name>
<dbReference type="Gene3D" id="1.50.10.10">
    <property type="match status" value="1"/>
</dbReference>
<dbReference type="Pfam" id="PF19291">
    <property type="entry name" value="TREH_N"/>
    <property type="match status" value="1"/>
</dbReference>
<dbReference type="RefSeq" id="WP_066637448.1">
    <property type="nucleotide sequence ID" value="NZ_CP014989.1"/>
</dbReference>